<protein>
    <submittedName>
        <fullName evidence="2">Uncharacterized protein</fullName>
    </submittedName>
</protein>
<feature type="compositionally biased region" description="Basic and acidic residues" evidence="1">
    <location>
        <begin position="32"/>
        <end position="43"/>
    </location>
</feature>
<evidence type="ECO:0000313" key="2">
    <source>
        <dbReference type="EMBL" id="CAB4029064.1"/>
    </source>
</evidence>
<organism evidence="2 3">
    <name type="scientific">Paramuricea clavata</name>
    <name type="common">Red gorgonian</name>
    <name type="synonym">Violescent sea-whip</name>
    <dbReference type="NCBI Taxonomy" id="317549"/>
    <lineage>
        <taxon>Eukaryota</taxon>
        <taxon>Metazoa</taxon>
        <taxon>Cnidaria</taxon>
        <taxon>Anthozoa</taxon>
        <taxon>Octocorallia</taxon>
        <taxon>Malacalcyonacea</taxon>
        <taxon>Plexauridae</taxon>
        <taxon>Paramuricea</taxon>
    </lineage>
</organism>
<dbReference type="EMBL" id="CACRXK020015919">
    <property type="protein sequence ID" value="CAB4029064.1"/>
    <property type="molecule type" value="Genomic_DNA"/>
</dbReference>
<proteinExistence type="predicted"/>
<accession>A0A7D9LAH0</accession>
<keyword evidence="3" id="KW-1185">Reference proteome</keyword>
<dbReference type="OrthoDB" id="5983986at2759"/>
<dbReference type="AlphaFoldDB" id="A0A7D9LAH0"/>
<evidence type="ECO:0000313" key="3">
    <source>
        <dbReference type="Proteomes" id="UP001152795"/>
    </source>
</evidence>
<dbReference type="PANTHER" id="PTHR47331">
    <property type="entry name" value="PHD-TYPE DOMAIN-CONTAINING PROTEIN"/>
    <property type="match status" value="1"/>
</dbReference>
<name>A0A7D9LAH0_PARCT</name>
<dbReference type="PANTHER" id="PTHR47331:SF5">
    <property type="entry name" value="RIBONUCLEASE H"/>
    <property type="match status" value="1"/>
</dbReference>
<evidence type="ECO:0000256" key="1">
    <source>
        <dbReference type="SAM" id="MobiDB-lite"/>
    </source>
</evidence>
<gene>
    <name evidence="2" type="ORF">PACLA_8A035779</name>
</gene>
<sequence length="345" mass="38853">MLITLGDWLQEQSEAHELLPTKPKPKFAGKAGVDRQQRRRDDPLPTCTPPTKRPSQVLLQVVPVTLHWPAKTVKTYAMLDLGSTCSLIQNDIANELGLDGPTEKTMLNGIQHRSSIFSKKVNFDISPSQNPNQRRTVDQARTVERLNLPKKRQDAWPHLVDLPLPPIDGNCVTVLLGADVFDLIVPLEVRTGPKAAPRAVRTALGWTATSHLPDHRLEGSDHTMKVHVTTPDEDLRLQVQKWWKMESFGCKYAEELPRAIKDKRALEILESTTKKFRRHLFGAKSSPTSANYVLRQTAKDSSDEFPAAAETVRKNSTWTISSSPKRTRTQQYRPTRTLSRSCGYS</sequence>
<reference evidence="2" key="1">
    <citation type="submission" date="2020-04" db="EMBL/GenBank/DDBJ databases">
        <authorList>
            <person name="Alioto T."/>
            <person name="Alioto T."/>
            <person name="Gomez Garrido J."/>
        </authorList>
    </citation>
    <scope>NUCLEOTIDE SEQUENCE</scope>
    <source>
        <strain evidence="2">A484AB</strain>
    </source>
</reference>
<feature type="region of interest" description="Disordered" evidence="1">
    <location>
        <begin position="16"/>
        <end position="52"/>
    </location>
</feature>
<comment type="caution">
    <text evidence="2">The sequence shown here is derived from an EMBL/GenBank/DDBJ whole genome shotgun (WGS) entry which is preliminary data.</text>
</comment>
<feature type="region of interest" description="Disordered" evidence="1">
    <location>
        <begin position="316"/>
        <end position="345"/>
    </location>
</feature>
<dbReference type="Proteomes" id="UP001152795">
    <property type="component" value="Unassembled WGS sequence"/>
</dbReference>